<gene>
    <name evidence="1" type="ORF">OIU77_029127</name>
</gene>
<comment type="caution">
    <text evidence="1">The sequence shown here is derived from an EMBL/GenBank/DDBJ whole genome shotgun (WGS) entry which is preliminary data.</text>
</comment>
<dbReference type="EMBL" id="JAPFFI010000008">
    <property type="protein sequence ID" value="KAJ6386096.1"/>
    <property type="molecule type" value="Genomic_DNA"/>
</dbReference>
<evidence type="ECO:0000313" key="2">
    <source>
        <dbReference type="Proteomes" id="UP001141253"/>
    </source>
</evidence>
<name>A0ABQ9BMH1_9ROSI</name>
<reference evidence="1" key="1">
    <citation type="submission" date="2022-10" db="EMBL/GenBank/DDBJ databases">
        <authorList>
            <person name="Hyden B.L."/>
            <person name="Feng K."/>
            <person name="Yates T."/>
            <person name="Jawdy S."/>
            <person name="Smart L.B."/>
            <person name="Muchero W."/>
        </authorList>
    </citation>
    <scope>NUCLEOTIDE SEQUENCE</scope>
    <source>
        <tissue evidence="1">Shoot tip</tissue>
    </source>
</reference>
<dbReference type="Proteomes" id="UP001141253">
    <property type="component" value="Chromosome 9"/>
</dbReference>
<accession>A0ABQ9BMH1</accession>
<proteinExistence type="predicted"/>
<organism evidence="1 2">
    <name type="scientific">Salix suchowensis</name>
    <dbReference type="NCBI Taxonomy" id="1278906"/>
    <lineage>
        <taxon>Eukaryota</taxon>
        <taxon>Viridiplantae</taxon>
        <taxon>Streptophyta</taxon>
        <taxon>Embryophyta</taxon>
        <taxon>Tracheophyta</taxon>
        <taxon>Spermatophyta</taxon>
        <taxon>Magnoliopsida</taxon>
        <taxon>eudicotyledons</taxon>
        <taxon>Gunneridae</taxon>
        <taxon>Pentapetalae</taxon>
        <taxon>rosids</taxon>
        <taxon>fabids</taxon>
        <taxon>Malpighiales</taxon>
        <taxon>Salicaceae</taxon>
        <taxon>Saliceae</taxon>
        <taxon>Salix</taxon>
    </lineage>
</organism>
<keyword evidence="2" id="KW-1185">Reference proteome</keyword>
<protein>
    <submittedName>
        <fullName evidence="1">Uncharacterized protein</fullName>
    </submittedName>
</protein>
<reference evidence="1" key="2">
    <citation type="journal article" date="2023" name="Int. J. Mol. Sci.">
        <title>De Novo Assembly and Annotation of 11 Diverse Shrub Willow (Salix) Genomes Reveals Novel Gene Organization in Sex-Linked Regions.</title>
        <authorList>
            <person name="Hyden B."/>
            <person name="Feng K."/>
            <person name="Yates T.B."/>
            <person name="Jawdy S."/>
            <person name="Cereghino C."/>
            <person name="Smart L.B."/>
            <person name="Muchero W."/>
        </authorList>
    </citation>
    <scope>NUCLEOTIDE SEQUENCE</scope>
    <source>
        <tissue evidence="1">Shoot tip</tissue>
    </source>
</reference>
<evidence type="ECO:0000313" key="1">
    <source>
        <dbReference type="EMBL" id="KAJ6386096.1"/>
    </source>
</evidence>
<sequence length="122" mass="14352">MLLILWANQLYCRVVEPVFDFKTKHCSPHRQTLAGCHFRRRRGSRSPVDQRTRFLFLSIPRHKWPGKRVCSLESYWAFVALKTVKVGSKAMDSYRLLLPFHGDGCFRLCLVSTEITFFNERS</sequence>